<protein>
    <recommendedName>
        <fullName evidence="8">Porphobilinogen deaminase</fullName>
        <shortName evidence="8">PBG</shortName>
        <ecNumber evidence="8">2.5.1.61</ecNumber>
    </recommendedName>
    <alternativeName>
        <fullName evidence="8">Hydroxymethylbilane synthase</fullName>
        <shortName evidence="8">HMBS</shortName>
    </alternativeName>
    <alternativeName>
        <fullName evidence="8">Pre-uroporphyrinogen synthase</fullName>
    </alternativeName>
</protein>
<dbReference type="Pfam" id="PF03900">
    <property type="entry name" value="Porphobil_deamC"/>
    <property type="match status" value="1"/>
</dbReference>
<gene>
    <name evidence="8 11" type="primary">hemC</name>
    <name evidence="11" type="ORF">PQO03_13050</name>
</gene>
<dbReference type="NCBIfam" id="TIGR00212">
    <property type="entry name" value="hemC"/>
    <property type="match status" value="1"/>
</dbReference>
<feature type="modified residue" description="S-(dipyrrolylmethanemethyl)cysteine" evidence="8">
    <location>
        <position position="238"/>
    </location>
</feature>
<evidence type="ECO:0000256" key="3">
    <source>
        <dbReference type="ARBA" id="ARBA00005638"/>
    </source>
</evidence>
<dbReference type="Pfam" id="PF01379">
    <property type="entry name" value="Porphobil_deam"/>
    <property type="match status" value="1"/>
</dbReference>
<evidence type="ECO:0000259" key="9">
    <source>
        <dbReference type="Pfam" id="PF01379"/>
    </source>
</evidence>
<dbReference type="PANTHER" id="PTHR11557">
    <property type="entry name" value="PORPHOBILINOGEN DEAMINASE"/>
    <property type="match status" value="1"/>
</dbReference>
<dbReference type="Proteomes" id="UP001214250">
    <property type="component" value="Chromosome 2"/>
</dbReference>
<evidence type="ECO:0000313" key="12">
    <source>
        <dbReference type="Proteomes" id="UP001214250"/>
    </source>
</evidence>
<dbReference type="PRINTS" id="PR00151">
    <property type="entry name" value="PORPHBDMNASE"/>
</dbReference>
<sequence length="307" mass="33541">MKLRIATRGSQLALWQAEHVKSRLLEMDPSLEIELKIIKTQGDIILDVSLAKIGGKGLFVKEIEQAMMDGEADLAVHSMKDVPAELPEGLILQAILEREDPRDAFVSNKYKSLEELPDGAVVGTSSLRRGSQLYRQYPVKTALLRGNVNTRLAKLDDGQYDAIILAAAGLIRLDFGDRIASSLDPDKFIPSPGQGAVGVECREDDEQVCALLAKLNHQETSSRVRVEREFNLAIGGSCQVPAGCYATIEGDKYQLRAFVSSPDGKEYYREDMSGELKNLEGSGTEIANKLIARGAAVIINDLLGKDI</sequence>
<accession>A0ABY7VY92</accession>
<evidence type="ECO:0000256" key="4">
    <source>
        <dbReference type="ARBA" id="ARBA00011245"/>
    </source>
</evidence>
<dbReference type="CDD" id="cd13646">
    <property type="entry name" value="PBP2_EcHMBS_like"/>
    <property type="match status" value="1"/>
</dbReference>
<evidence type="ECO:0000256" key="8">
    <source>
        <dbReference type="HAMAP-Rule" id="MF_00260"/>
    </source>
</evidence>
<comment type="function">
    <text evidence="1 8">Tetrapolymerization of the monopyrrole PBG into the hydroxymethylbilane pre-uroporphyrinogen in several discrete steps.</text>
</comment>
<dbReference type="PANTHER" id="PTHR11557:SF0">
    <property type="entry name" value="PORPHOBILINOGEN DEAMINASE"/>
    <property type="match status" value="1"/>
</dbReference>
<dbReference type="InterPro" id="IPR022418">
    <property type="entry name" value="Porphobilinogen_deaminase_C"/>
</dbReference>
<evidence type="ECO:0000256" key="2">
    <source>
        <dbReference type="ARBA" id="ARBA00004735"/>
    </source>
</evidence>
<dbReference type="InterPro" id="IPR000860">
    <property type="entry name" value="HemC"/>
</dbReference>
<reference evidence="11 12" key="1">
    <citation type="submission" date="2023-02" db="EMBL/GenBank/DDBJ databases">
        <title>Genome sequence of Lentisphaera profundi SAORIC-696.</title>
        <authorList>
            <person name="Kim e."/>
            <person name="Cho J.-C."/>
            <person name="Choi A."/>
            <person name="Kang I."/>
        </authorList>
    </citation>
    <scope>NUCLEOTIDE SEQUENCE [LARGE SCALE GENOMIC DNA]</scope>
    <source>
        <strain evidence="11 12">SAORIC-696</strain>
    </source>
</reference>
<organism evidence="11 12">
    <name type="scientific">Lentisphaera profundi</name>
    <dbReference type="NCBI Taxonomy" id="1658616"/>
    <lineage>
        <taxon>Bacteria</taxon>
        <taxon>Pseudomonadati</taxon>
        <taxon>Lentisphaerota</taxon>
        <taxon>Lentisphaeria</taxon>
        <taxon>Lentisphaerales</taxon>
        <taxon>Lentisphaeraceae</taxon>
        <taxon>Lentisphaera</taxon>
    </lineage>
</organism>
<comment type="similarity">
    <text evidence="3 8">Belongs to the HMBS family.</text>
</comment>
<comment type="subunit">
    <text evidence="4 8">Monomer.</text>
</comment>
<dbReference type="InterPro" id="IPR022417">
    <property type="entry name" value="Porphobilin_deaminase_N"/>
</dbReference>
<dbReference type="PIRSF" id="PIRSF001438">
    <property type="entry name" value="4pyrrol_synth_OHMeBilane_synth"/>
    <property type="match status" value="1"/>
</dbReference>
<proteinExistence type="inferred from homology"/>
<comment type="cofactor">
    <cofactor evidence="8">
        <name>dipyrromethane</name>
        <dbReference type="ChEBI" id="CHEBI:60342"/>
    </cofactor>
    <text evidence="8">Binds 1 dipyrromethane group covalently.</text>
</comment>
<dbReference type="HAMAP" id="MF_00260">
    <property type="entry name" value="Porphobil_deam"/>
    <property type="match status" value="1"/>
</dbReference>
<dbReference type="Gene3D" id="3.40.190.10">
    <property type="entry name" value="Periplasmic binding protein-like II"/>
    <property type="match status" value="2"/>
</dbReference>
<dbReference type="GO" id="GO:0004418">
    <property type="term" value="F:hydroxymethylbilane synthase activity"/>
    <property type="evidence" value="ECO:0007669"/>
    <property type="project" value="UniProtKB-EC"/>
</dbReference>
<dbReference type="SUPFAM" id="SSF53850">
    <property type="entry name" value="Periplasmic binding protein-like II"/>
    <property type="match status" value="1"/>
</dbReference>
<dbReference type="SUPFAM" id="SSF54782">
    <property type="entry name" value="Porphobilinogen deaminase (hydroxymethylbilane synthase), C-terminal domain"/>
    <property type="match status" value="1"/>
</dbReference>
<comment type="catalytic activity">
    <reaction evidence="7 8">
        <text>4 porphobilinogen + H2O = hydroxymethylbilane + 4 NH4(+)</text>
        <dbReference type="Rhea" id="RHEA:13185"/>
        <dbReference type="ChEBI" id="CHEBI:15377"/>
        <dbReference type="ChEBI" id="CHEBI:28938"/>
        <dbReference type="ChEBI" id="CHEBI:57845"/>
        <dbReference type="ChEBI" id="CHEBI:58126"/>
        <dbReference type="EC" id="2.5.1.61"/>
    </reaction>
</comment>
<dbReference type="Gene3D" id="3.30.160.40">
    <property type="entry name" value="Porphobilinogen deaminase, C-terminal domain"/>
    <property type="match status" value="1"/>
</dbReference>
<evidence type="ECO:0000256" key="5">
    <source>
        <dbReference type="ARBA" id="ARBA00022679"/>
    </source>
</evidence>
<keyword evidence="6 8" id="KW-0627">Porphyrin biosynthesis</keyword>
<evidence type="ECO:0000256" key="7">
    <source>
        <dbReference type="ARBA" id="ARBA00048169"/>
    </source>
</evidence>
<evidence type="ECO:0000256" key="1">
    <source>
        <dbReference type="ARBA" id="ARBA00002869"/>
    </source>
</evidence>
<evidence type="ECO:0000259" key="10">
    <source>
        <dbReference type="Pfam" id="PF03900"/>
    </source>
</evidence>
<evidence type="ECO:0000256" key="6">
    <source>
        <dbReference type="ARBA" id="ARBA00023244"/>
    </source>
</evidence>
<keyword evidence="5 8" id="KW-0808">Transferase</keyword>
<feature type="domain" description="Porphobilinogen deaminase N-terminal" evidence="9">
    <location>
        <begin position="3"/>
        <end position="208"/>
    </location>
</feature>
<comment type="pathway">
    <text evidence="2">Porphyrin-containing compound metabolism; protoporphyrin-IX biosynthesis; coproporphyrinogen-III from 5-aminolevulinate: step 2/4.</text>
</comment>
<comment type="miscellaneous">
    <text evidence="8">The porphobilinogen subunits are added to the dipyrromethane group.</text>
</comment>
<dbReference type="InterPro" id="IPR036803">
    <property type="entry name" value="Porphobilinogen_deaminase_C_sf"/>
</dbReference>
<keyword evidence="12" id="KW-1185">Reference proteome</keyword>
<evidence type="ECO:0000313" key="11">
    <source>
        <dbReference type="EMBL" id="WDE98764.1"/>
    </source>
</evidence>
<dbReference type="EC" id="2.5.1.61" evidence="8"/>
<dbReference type="EMBL" id="CP117812">
    <property type="protein sequence ID" value="WDE98764.1"/>
    <property type="molecule type" value="Genomic_DNA"/>
</dbReference>
<name>A0ABY7VY92_9BACT</name>
<feature type="domain" description="Porphobilinogen deaminase C-terminal" evidence="10">
    <location>
        <begin position="223"/>
        <end position="291"/>
    </location>
</feature>